<evidence type="ECO:0000256" key="13">
    <source>
        <dbReference type="PIRNR" id="PIRNR006621"/>
    </source>
</evidence>
<keyword evidence="3 12" id="KW-0820">tRNA-binding</keyword>
<dbReference type="InterPro" id="IPR032887">
    <property type="entry name" value="DusB"/>
</dbReference>
<feature type="binding site" evidence="12">
    <location>
        <position position="139"/>
    </location>
    <ligand>
        <name>FMN</name>
        <dbReference type="ChEBI" id="CHEBI:58210"/>
    </ligand>
</feature>
<comment type="caution">
    <text evidence="15">The sequence shown here is derived from an EMBL/GenBank/DDBJ whole genome shotgun (WGS) entry which is preliminary data.</text>
</comment>
<evidence type="ECO:0000256" key="12">
    <source>
        <dbReference type="HAMAP-Rule" id="MF_02042"/>
    </source>
</evidence>
<dbReference type="SUPFAM" id="SSF51395">
    <property type="entry name" value="FMN-linked oxidoreductases"/>
    <property type="match status" value="1"/>
</dbReference>
<accession>A0ABS7ECM2</accession>
<comment type="similarity">
    <text evidence="12">Belongs to the Dus family. DusB subfamily.</text>
</comment>
<evidence type="ECO:0000256" key="8">
    <source>
        <dbReference type="ARBA" id="ARBA00022884"/>
    </source>
</evidence>
<evidence type="ECO:0000256" key="7">
    <source>
        <dbReference type="ARBA" id="ARBA00022857"/>
    </source>
</evidence>
<keyword evidence="8 12" id="KW-0694">RNA-binding</keyword>
<comment type="catalytic activity">
    <reaction evidence="11 12">
        <text>a 5,6-dihydrouridine in tRNA + NAD(+) = a uridine in tRNA + NADH + H(+)</text>
        <dbReference type="Rhea" id="RHEA:54452"/>
        <dbReference type="Rhea" id="RHEA-COMP:13339"/>
        <dbReference type="Rhea" id="RHEA-COMP:13887"/>
        <dbReference type="ChEBI" id="CHEBI:15378"/>
        <dbReference type="ChEBI" id="CHEBI:57540"/>
        <dbReference type="ChEBI" id="CHEBI:57945"/>
        <dbReference type="ChEBI" id="CHEBI:65315"/>
        <dbReference type="ChEBI" id="CHEBI:74443"/>
    </reaction>
</comment>
<dbReference type="PANTHER" id="PTHR45846">
    <property type="entry name" value="TRNA-DIHYDROURIDINE(47) SYNTHASE [NAD(P)(+)]-LIKE"/>
    <property type="match status" value="1"/>
</dbReference>
<evidence type="ECO:0000256" key="3">
    <source>
        <dbReference type="ARBA" id="ARBA00022555"/>
    </source>
</evidence>
<dbReference type="PROSITE" id="PS01136">
    <property type="entry name" value="UPF0034"/>
    <property type="match status" value="1"/>
</dbReference>
<gene>
    <name evidence="12 15" type="primary">dusB</name>
    <name evidence="15" type="ORF">K0504_03470</name>
</gene>
<dbReference type="GO" id="GO:0016491">
    <property type="term" value="F:oxidoreductase activity"/>
    <property type="evidence" value="ECO:0007669"/>
    <property type="project" value="UniProtKB-KW"/>
</dbReference>
<dbReference type="InterPro" id="IPR001269">
    <property type="entry name" value="DUS_fam"/>
</dbReference>
<dbReference type="InterPro" id="IPR018517">
    <property type="entry name" value="tRNA_hU_synthase_CS"/>
</dbReference>
<keyword evidence="4 12" id="KW-0285">Flavoprotein</keyword>
<dbReference type="Proteomes" id="UP001166251">
    <property type="component" value="Unassembled WGS sequence"/>
</dbReference>
<dbReference type="Pfam" id="PF01207">
    <property type="entry name" value="Dus"/>
    <property type="match status" value="1"/>
</dbReference>
<protein>
    <recommendedName>
        <fullName evidence="12">tRNA-dihydrouridine synthase B</fullName>
        <ecNumber evidence="12">1.3.1.-</ecNumber>
    </recommendedName>
</protein>
<evidence type="ECO:0000256" key="11">
    <source>
        <dbReference type="ARBA" id="ARBA00048802"/>
    </source>
</evidence>
<organism evidence="15 16">
    <name type="scientific">Neiella holothuriorum</name>
    <dbReference type="NCBI Taxonomy" id="2870530"/>
    <lineage>
        <taxon>Bacteria</taxon>
        <taxon>Pseudomonadati</taxon>
        <taxon>Pseudomonadota</taxon>
        <taxon>Gammaproteobacteria</taxon>
        <taxon>Alteromonadales</taxon>
        <taxon>Echinimonadaceae</taxon>
        <taxon>Neiella</taxon>
    </lineage>
</organism>
<dbReference type="CDD" id="cd02801">
    <property type="entry name" value="DUS_like_FMN"/>
    <property type="match status" value="1"/>
</dbReference>
<reference evidence="15" key="1">
    <citation type="submission" date="2021-07" db="EMBL/GenBank/DDBJ databases">
        <title>Neiella marina sp. nov., isolated from the intestinal content of sea cucumber Apostichopus japonicus.</title>
        <authorList>
            <person name="Bai X."/>
        </authorList>
    </citation>
    <scope>NUCLEOTIDE SEQUENCE</scope>
    <source>
        <strain evidence="15">126</strain>
    </source>
</reference>
<comment type="catalytic activity">
    <reaction evidence="10 12">
        <text>a 5,6-dihydrouridine in tRNA + NADP(+) = a uridine in tRNA + NADPH + H(+)</text>
        <dbReference type="Rhea" id="RHEA:23624"/>
        <dbReference type="Rhea" id="RHEA-COMP:13339"/>
        <dbReference type="Rhea" id="RHEA-COMP:13887"/>
        <dbReference type="ChEBI" id="CHEBI:15378"/>
        <dbReference type="ChEBI" id="CHEBI:57783"/>
        <dbReference type="ChEBI" id="CHEBI:58349"/>
        <dbReference type="ChEBI" id="CHEBI:65315"/>
        <dbReference type="ChEBI" id="CHEBI:74443"/>
    </reaction>
</comment>
<dbReference type="Gene3D" id="3.20.20.70">
    <property type="entry name" value="Aldolase class I"/>
    <property type="match status" value="1"/>
</dbReference>
<comment type="similarity">
    <text evidence="13">Belongs to the dus family.</text>
</comment>
<dbReference type="InterPro" id="IPR004652">
    <property type="entry name" value="DusB-like"/>
</dbReference>
<keyword evidence="6 12" id="KW-0819">tRNA processing</keyword>
<dbReference type="EC" id="1.3.1.-" evidence="12"/>
<comment type="function">
    <text evidence="2 12 13">Catalyzes the synthesis of 5,6-dihydrouridine (D), a modified base found in the D-loop of most tRNAs, via the reduction of the C5-C6 double bond in target uridines.</text>
</comment>
<dbReference type="PIRSF" id="PIRSF006621">
    <property type="entry name" value="Dus"/>
    <property type="match status" value="1"/>
</dbReference>
<evidence type="ECO:0000256" key="5">
    <source>
        <dbReference type="ARBA" id="ARBA00022643"/>
    </source>
</evidence>
<comment type="cofactor">
    <cofactor evidence="1 12 13">
        <name>FMN</name>
        <dbReference type="ChEBI" id="CHEBI:58210"/>
    </cofactor>
</comment>
<sequence length="322" mass="35579">MQIGDFKLKHPVICAPMAGVTDRPFRQMARQWGASLAVSEMLSANPQVWATDKSRQRMDHSGESGIRAVQIAGSEPELMANAAQHNVANGAQLIDINLGCPAKKVNKKLAGSALMKEPELVEQIVAAVVDAVDVPVTLKMRTGWDQQQKNGVDIAKRVARLGIQALTVHGRTRSCAYRGEAEYDTIKAIKQAIDIPVIANGDIDSPQKAKQVMAYTNADGVMIGRGAQGRPWLFQQVAHYLATGEELAAPPVMEQLQVLQNHVRALHDFYGPIKGMRIARKHVGWFTEPFDQQRQFRATFNAIESEPEQLEALRFFYLSICN</sequence>
<dbReference type="PANTHER" id="PTHR45846:SF1">
    <property type="entry name" value="TRNA-DIHYDROURIDINE(47) SYNTHASE [NAD(P)(+)]-LIKE"/>
    <property type="match status" value="1"/>
</dbReference>
<evidence type="ECO:0000256" key="1">
    <source>
        <dbReference type="ARBA" id="ARBA00001917"/>
    </source>
</evidence>
<evidence type="ECO:0000256" key="6">
    <source>
        <dbReference type="ARBA" id="ARBA00022694"/>
    </source>
</evidence>
<feature type="binding site" evidence="12">
    <location>
        <begin position="200"/>
        <end position="202"/>
    </location>
    <ligand>
        <name>FMN</name>
        <dbReference type="ChEBI" id="CHEBI:58210"/>
    </ligand>
</feature>
<feature type="binding site" evidence="12">
    <location>
        <begin position="224"/>
        <end position="225"/>
    </location>
    <ligand>
        <name>FMN</name>
        <dbReference type="ChEBI" id="CHEBI:58210"/>
    </ligand>
</feature>
<dbReference type="EMBL" id="JAHZSS010000002">
    <property type="protein sequence ID" value="MBW8190084.1"/>
    <property type="molecule type" value="Genomic_DNA"/>
</dbReference>
<dbReference type="RefSeq" id="WP_220102750.1">
    <property type="nucleotide sequence ID" value="NZ_JAHZSS010000002.1"/>
</dbReference>
<dbReference type="Gene3D" id="1.10.1200.80">
    <property type="entry name" value="Putative flavin oxidoreducatase, domain 2"/>
    <property type="match status" value="1"/>
</dbReference>
<dbReference type="NCBIfam" id="TIGR00737">
    <property type="entry name" value="nifR3_yhdG"/>
    <property type="match status" value="1"/>
</dbReference>
<name>A0ABS7ECM2_9GAMM</name>
<feature type="domain" description="DUS-like FMN-binding" evidence="14">
    <location>
        <begin position="14"/>
        <end position="314"/>
    </location>
</feature>
<feature type="binding site" evidence="12">
    <location>
        <position position="70"/>
    </location>
    <ligand>
        <name>FMN</name>
        <dbReference type="ChEBI" id="CHEBI:58210"/>
    </ligand>
</feature>
<feature type="binding site" evidence="12">
    <location>
        <begin position="16"/>
        <end position="18"/>
    </location>
    <ligand>
        <name>FMN</name>
        <dbReference type="ChEBI" id="CHEBI:58210"/>
    </ligand>
</feature>
<keyword evidence="7 12" id="KW-0521">NADP</keyword>
<evidence type="ECO:0000256" key="4">
    <source>
        <dbReference type="ARBA" id="ARBA00022630"/>
    </source>
</evidence>
<dbReference type="InterPro" id="IPR035587">
    <property type="entry name" value="DUS-like_FMN-bd"/>
</dbReference>
<evidence type="ECO:0000256" key="9">
    <source>
        <dbReference type="ARBA" id="ARBA00023002"/>
    </source>
</evidence>
<evidence type="ECO:0000256" key="2">
    <source>
        <dbReference type="ARBA" id="ARBA00002790"/>
    </source>
</evidence>
<feature type="active site" description="Proton donor" evidence="12">
    <location>
        <position position="100"/>
    </location>
</feature>
<keyword evidence="16" id="KW-1185">Reference proteome</keyword>
<dbReference type="InterPro" id="IPR013785">
    <property type="entry name" value="Aldolase_TIM"/>
</dbReference>
<evidence type="ECO:0000256" key="10">
    <source>
        <dbReference type="ARBA" id="ARBA00048205"/>
    </source>
</evidence>
<keyword evidence="9 12" id="KW-0560">Oxidoreductase</keyword>
<evidence type="ECO:0000259" key="14">
    <source>
        <dbReference type="Pfam" id="PF01207"/>
    </source>
</evidence>
<evidence type="ECO:0000313" key="15">
    <source>
        <dbReference type="EMBL" id="MBW8190084.1"/>
    </source>
</evidence>
<dbReference type="InterPro" id="IPR024036">
    <property type="entry name" value="tRNA-dHydroUridine_Synthase_C"/>
</dbReference>
<keyword evidence="5 12" id="KW-0288">FMN</keyword>
<evidence type="ECO:0000313" key="16">
    <source>
        <dbReference type="Proteomes" id="UP001166251"/>
    </source>
</evidence>
<dbReference type="HAMAP" id="MF_02042">
    <property type="entry name" value="DusB_subfam"/>
    <property type="match status" value="1"/>
</dbReference>
<proteinExistence type="inferred from homology"/>